<evidence type="ECO:0000259" key="7">
    <source>
        <dbReference type="Pfam" id="PF07992"/>
    </source>
</evidence>
<dbReference type="GO" id="GO:0071949">
    <property type="term" value="F:FAD binding"/>
    <property type="evidence" value="ECO:0007669"/>
    <property type="project" value="TreeGrafter"/>
</dbReference>
<dbReference type="RefSeq" id="WP_155083809.1">
    <property type="nucleotide sequence ID" value="NZ_WMIA01000009.1"/>
</dbReference>
<keyword evidence="5" id="KW-0809">Transit peptide</keyword>
<comment type="caution">
    <text evidence="8">The sequence shown here is derived from an EMBL/GenBank/DDBJ whole genome shotgun (WGS) entry which is preliminary data.</text>
</comment>
<feature type="domain" description="FAD/NAD(P)-binding" evidence="7">
    <location>
        <begin position="7"/>
        <end position="127"/>
    </location>
</feature>
<dbReference type="InterPro" id="IPR015904">
    <property type="entry name" value="Sulphide_quinone_reductase"/>
</dbReference>
<protein>
    <submittedName>
        <fullName evidence="8">NAD(P)/FAD-dependent oxidoreductase</fullName>
    </submittedName>
</protein>
<evidence type="ECO:0000256" key="6">
    <source>
        <dbReference type="ARBA" id="ARBA00023002"/>
    </source>
</evidence>
<evidence type="ECO:0000256" key="2">
    <source>
        <dbReference type="ARBA" id="ARBA00022630"/>
    </source>
</evidence>
<dbReference type="SUPFAM" id="SSF51905">
    <property type="entry name" value="FAD/NAD(P)-binding domain"/>
    <property type="match status" value="2"/>
</dbReference>
<organism evidence="8 9">
    <name type="scientific">Cyanobacterium aponinum 0216</name>
    <dbReference type="NCBI Taxonomy" id="2676140"/>
    <lineage>
        <taxon>Bacteria</taxon>
        <taxon>Bacillati</taxon>
        <taxon>Cyanobacteriota</taxon>
        <taxon>Cyanophyceae</taxon>
        <taxon>Oscillatoriophycideae</taxon>
        <taxon>Chroococcales</taxon>
        <taxon>Geminocystaceae</taxon>
        <taxon>Cyanobacterium</taxon>
    </lineage>
</organism>
<dbReference type="AlphaFoldDB" id="A0A844GST1"/>
<proteinExistence type="predicted"/>
<dbReference type="PRINTS" id="PR00469">
    <property type="entry name" value="PNDRDTASEII"/>
</dbReference>
<evidence type="ECO:0000256" key="3">
    <source>
        <dbReference type="ARBA" id="ARBA00022719"/>
    </source>
</evidence>
<evidence type="ECO:0000313" key="8">
    <source>
        <dbReference type="EMBL" id="MTF39050.1"/>
    </source>
</evidence>
<keyword evidence="3" id="KW-0874">Quinone</keyword>
<evidence type="ECO:0000256" key="4">
    <source>
        <dbReference type="ARBA" id="ARBA00022827"/>
    </source>
</evidence>
<dbReference type="Gene3D" id="3.50.50.60">
    <property type="entry name" value="FAD/NAD(P)-binding domain"/>
    <property type="match status" value="2"/>
</dbReference>
<keyword evidence="2" id="KW-0285">Flavoprotein</keyword>
<dbReference type="PANTHER" id="PTHR10632:SF2">
    <property type="entry name" value="SULFIDE:QUINONE OXIDOREDUCTASE, MITOCHONDRIAL"/>
    <property type="match status" value="1"/>
</dbReference>
<comment type="cofactor">
    <cofactor evidence="1">
        <name>FAD</name>
        <dbReference type="ChEBI" id="CHEBI:57692"/>
    </cofactor>
</comment>
<evidence type="ECO:0000256" key="1">
    <source>
        <dbReference type="ARBA" id="ARBA00001974"/>
    </source>
</evidence>
<name>A0A844GST1_9CHRO</name>
<dbReference type="InterPro" id="IPR036188">
    <property type="entry name" value="FAD/NAD-bd_sf"/>
</dbReference>
<accession>A0A844GST1</accession>
<evidence type="ECO:0000313" key="9">
    <source>
        <dbReference type="Proteomes" id="UP000437131"/>
    </source>
</evidence>
<dbReference type="InterPro" id="IPR023753">
    <property type="entry name" value="FAD/NAD-binding_dom"/>
</dbReference>
<dbReference type="GO" id="GO:0048038">
    <property type="term" value="F:quinone binding"/>
    <property type="evidence" value="ECO:0007669"/>
    <property type="project" value="UniProtKB-KW"/>
</dbReference>
<dbReference type="FunFam" id="3.50.50.60:FF:000034">
    <property type="entry name" value="sulfide:quinone oxidoreductase, mitochondrial"/>
    <property type="match status" value="1"/>
</dbReference>
<dbReference type="Proteomes" id="UP000437131">
    <property type="component" value="Unassembled WGS sequence"/>
</dbReference>
<dbReference type="PANTHER" id="PTHR10632">
    <property type="entry name" value="SULFIDE:QUINONE OXIDOREDUCTASE"/>
    <property type="match status" value="1"/>
</dbReference>
<gene>
    <name evidence="8" type="ORF">GGC33_08920</name>
</gene>
<keyword evidence="4" id="KW-0274">FAD</keyword>
<dbReference type="EMBL" id="WMIA01000009">
    <property type="protein sequence ID" value="MTF39050.1"/>
    <property type="molecule type" value="Genomic_DNA"/>
</dbReference>
<evidence type="ECO:0000256" key="5">
    <source>
        <dbReference type="ARBA" id="ARBA00022946"/>
    </source>
</evidence>
<dbReference type="GO" id="GO:0070224">
    <property type="term" value="F:sulfide:quinone oxidoreductase activity"/>
    <property type="evidence" value="ECO:0007669"/>
    <property type="project" value="TreeGrafter"/>
</dbReference>
<keyword evidence="6" id="KW-0560">Oxidoreductase</keyword>
<dbReference type="Pfam" id="PF07992">
    <property type="entry name" value="Pyr_redox_2"/>
    <property type="match status" value="1"/>
</dbReference>
<dbReference type="GO" id="GO:0070221">
    <property type="term" value="P:sulfide oxidation, using sulfide:quinone oxidoreductase"/>
    <property type="evidence" value="ECO:0007669"/>
    <property type="project" value="TreeGrafter"/>
</dbReference>
<sequence>MSKNTKFQILIIGGGAAGITVASQLKNRNSGLNIAIIEPSENHYYQPAWTLVGGGEFQLEDTVKHEDNLIPQGVTWIKDFAENIDPENNQVTTKSGDIFSYEYLVVCPGITIDWDKIKGLKENLGKNGVTTNYMKEYAPYTWETIKNFQGGTAIFTFPAGAIKCPGAPQKIMYLAEEAFTRQGVREKTNIIYGNATGKMFGVPAYNAPLEKIVDRKNINVKYGHNLVEIKGDTKEAIFATGDGETVTIKYDMIHVSPPMTTYDFIKQSPLANEQGWVDVDQFTCQHTKYKNVFGLGDSSSLPTSKTAAAIRKEAPVVVANIIALMNQKTPQEKYGGYACCPLITGYGKTIMAEFDYSKQPTPSFPLDPTQERASMWLVKKYILPWLYWNRMLKGKPFEPDSWRFLLPKN</sequence>
<reference evidence="8 9" key="1">
    <citation type="submission" date="2019-11" db="EMBL/GenBank/DDBJ databases">
        <title>Isolation of a new High Light Tolerant Cyanobacteria.</title>
        <authorList>
            <person name="Dobson Z."/>
            <person name="Vaughn N."/>
            <person name="Vaughn M."/>
            <person name="Fromme P."/>
            <person name="Mazor Y."/>
        </authorList>
    </citation>
    <scope>NUCLEOTIDE SEQUENCE [LARGE SCALE GENOMIC DNA]</scope>
    <source>
        <strain evidence="8 9">0216</strain>
    </source>
</reference>